<dbReference type="InterPro" id="IPR036351">
    <property type="entry name" value="Ribosomal_eL32_sf"/>
</dbReference>
<reference evidence="2" key="1">
    <citation type="journal article" date="2014" name="Science">
        <title>Ancient hybridizations among the ancestral genomes of bread wheat.</title>
        <authorList>
            <consortium name="International Wheat Genome Sequencing Consortium,"/>
            <person name="Marcussen T."/>
            <person name="Sandve S.R."/>
            <person name="Heier L."/>
            <person name="Spannagl M."/>
            <person name="Pfeifer M."/>
            <person name="Jakobsen K.S."/>
            <person name="Wulff B.B."/>
            <person name="Steuernagel B."/>
            <person name="Mayer K.F."/>
            <person name="Olsen O.A."/>
        </authorList>
    </citation>
    <scope>NUCLEOTIDE SEQUENCE [LARGE SCALE GENOMIC DNA]</scope>
    <source>
        <strain evidence="2">cv. AL8/78</strain>
    </source>
</reference>
<sequence length="105" mass="12390">IIAHIPRVRGRHKHRAGLQIEPCRRRRSSSSSLRVRVRVVSFLRSEMAVPLLTRKIVKKRVKHFKRAHSDRYIGLKVTTYTKLLPSGIRRRHGFRLLSSDDLFRL</sequence>
<organism evidence="1 2">
    <name type="scientific">Aegilops tauschii subsp. strangulata</name>
    <name type="common">Goatgrass</name>
    <dbReference type="NCBI Taxonomy" id="200361"/>
    <lineage>
        <taxon>Eukaryota</taxon>
        <taxon>Viridiplantae</taxon>
        <taxon>Streptophyta</taxon>
        <taxon>Embryophyta</taxon>
        <taxon>Tracheophyta</taxon>
        <taxon>Spermatophyta</taxon>
        <taxon>Magnoliopsida</taxon>
        <taxon>Liliopsida</taxon>
        <taxon>Poales</taxon>
        <taxon>Poaceae</taxon>
        <taxon>BOP clade</taxon>
        <taxon>Pooideae</taxon>
        <taxon>Triticodae</taxon>
        <taxon>Triticeae</taxon>
        <taxon>Triticinae</taxon>
        <taxon>Aegilops</taxon>
    </lineage>
</organism>
<protein>
    <submittedName>
        <fullName evidence="1">Uncharacterized protein</fullName>
    </submittedName>
</protein>
<reference evidence="2" key="2">
    <citation type="journal article" date="2017" name="Nat. Plants">
        <title>The Aegilops tauschii genome reveals multiple impacts of transposons.</title>
        <authorList>
            <person name="Zhao G."/>
            <person name="Zou C."/>
            <person name="Li K."/>
            <person name="Wang K."/>
            <person name="Li T."/>
            <person name="Gao L."/>
            <person name="Zhang X."/>
            <person name="Wang H."/>
            <person name="Yang Z."/>
            <person name="Liu X."/>
            <person name="Jiang W."/>
            <person name="Mao L."/>
            <person name="Kong X."/>
            <person name="Jiao Y."/>
            <person name="Jia J."/>
        </authorList>
    </citation>
    <scope>NUCLEOTIDE SEQUENCE [LARGE SCALE GENOMIC DNA]</scope>
    <source>
        <strain evidence="2">cv. AL8/78</strain>
    </source>
</reference>
<keyword evidence="2" id="KW-1185">Reference proteome</keyword>
<reference evidence="1" key="5">
    <citation type="journal article" date="2021" name="G3 (Bethesda)">
        <title>Aegilops tauschii genome assembly Aet v5.0 features greater sequence contiguity and improved annotation.</title>
        <authorList>
            <person name="Wang L."/>
            <person name="Zhu T."/>
            <person name="Rodriguez J.C."/>
            <person name="Deal K.R."/>
            <person name="Dubcovsky J."/>
            <person name="McGuire P.E."/>
            <person name="Lux T."/>
            <person name="Spannagl M."/>
            <person name="Mayer K.F.X."/>
            <person name="Baldrich P."/>
            <person name="Meyers B.C."/>
            <person name="Huo N."/>
            <person name="Gu Y.Q."/>
            <person name="Zhou H."/>
            <person name="Devos K.M."/>
            <person name="Bennetzen J.L."/>
            <person name="Unver T."/>
            <person name="Budak H."/>
            <person name="Gulick P.J."/>
            <person name="Galiba G."/>
            <person name="Kalapos B."/>
            <person name="Nelson D.R."/>
            <person name="Li P."/>
            <person name="You F.M."/>
            <person name="Luo M.C."/>
            <person name="Dvorak J."/>
        </authorList>
    </citation>
    <scope>NUCLEOTIDE SEQUENCE [LARGE SCALE GENOMIC DNA]</scope>
    <source>
        <strain evidence="1">cv. AL8/78</strain>
    </source>
</reference>
<dbReference type="AlphaFoldDB" id="A0A453RLP7"/>
<reference evidence="1" key="3">
    <citation type="journal article" date="2017" name="Nature">
        <title>Genome sequence of the progenitor of the wheat D genome Aegilops tauschii.</title>
        <authorList>
            <person name="Luo M.C."/>
            <person name="Gu Y.Q."/>
            <person name="Puiu D."/>
            <person name="Wang H."/>
            <person name="Twardziok S.O."/>
            <person name="Deal K.R."/>
            <person name="Huo N."/>
            <person name="Zhu T."/>
            <person name="Wang L."/>
            <person name="Wang Y."/>
            <person name="McGuire P.E."/>
            <person name="Liu S."/>
            <person name="Long H."/>
            <person name="Ramasamy R.K."/>
            <person name="Rodriguez J.C."/>
            <person name="Van S.L."/>
            <person name="Yuan L."/>
            <person name="Wang Z."/>
            <person name="Xia Z."/>
            <person name="Xiao L."/>
            <person name="Anderson O.D."/>
            <person name="Ouyang S."/>
            <person name="Liang Y."/>
            <person name="Zimin A.V."/>
            <person name="Pertea G."/>
            <person name="Qi P."/>
            <person name="Bennetzen J.L."/>
            <person name="Dai X."/>
            <person name="Dawson M.W."/>
            <person name="Muller H.G."/>
            <person name="Kugler K."/>
            <person name="Rivarola-Duarte L."/>
            <person name="Spannagl M."/>
            <person name="Mayer K.F.X."/>
            <person name="Lu F.H."/>
            <person name="Bevan M.W."/>
            <person name="Leroy P."/>
            <person name="Li P."/>
            <person name="You F.M."/>
            <person name="Sun Q."/>
            <person name="Liu Z."/>
            <person name="Lyons E."/>
            <person name="Wicker T."/>
            <person name="Salzberg S.L."/>
            <person name="Devos K.M."/>
            <person name="Dvorak J."/>
        </authorList>
    </citation>
    <scope>NUCLEOTIDE SEQUENCE [LARGE SCALE GENOMIC DNA]</scope>
    <source>
        <strain evidence="1">cv. AL8/78</strain>
    </source>
</reference>
<proteinExistence type="predicted"/>
<dbReference type="Gramene" id="AET7Gv20628100.1">
    <property type="protein sequence ID" value="AET7Gv20628100.1"/>
    <property type="gene ID" value="AET7Gv20628100"/>
</dbReference>
<evidence type="ECO:0000313" key="2">
    <source>
        <dbReference type="Proteomes" id="UP000015105"/>
    </source>
</evidence>
<evidence type="ECO:0000313" key="1">
    <source>
        <dbReference type="EnsemblPlants" id="AET7Gv20628100.1"/>
    </source>
</evidence>
<dbReference type="EnsemblPlants" id="AET7Gv20628100.1">
    <property type="protein sequence ID" value="AET7Gv20628100.1"/>
    <property type="gene ID" value="AET7Gv20628100"/>
</dbReference>
<name>A0A453RLP7_AEGTS</name>
<dbReference type="SUPFAM" id="SSF52042">
    <property type="entry name" value="Ribosomal protein L32e"/>
    <property type="match status" value="1"/>
</dbReference>
<dbReference type="Proteomes" id="UP000015105">
    <property type="component" value="Chromosome 7D"/>
</dbReference>
<accession>A0A453RLP7</accession>
<reference evidence="1" key="4">
    <citation type="submission" date="2019-03" db="UniProtKB">
        <authorList>
            <consortium name="EnsemblPlants"/>
        </authorList>
    </citation>
    <scope>IDENTIFICATION</scope>
</reference>